<dbReference type="EMBL" id="JASCXX010000001">
    <property type="protein sequence ID" value="MDI6447463.1"/>
    <property type="molecule type" value="Genomic_DNA"/>
</dbReference>
<dbReference type="PANTHER" id="PTHR11237">
    <property type="entry name" value="COENZYME Q10 BIOSYNTHESIS PROTEIN 7"/>
    <property type="match status" value="1"/>
</dbReference>
<proteinExistence type="predicted"/>
<evidence type="ECO:0000313" key="10">
    <source>
        <dbReference type="Proteomes" id="UP001431776"/>
    </source>
</evidence>
<dbReference type="AlphaFoldDB" id="A0AAW6TWJ3"/>
<evidence type="ECO:0000256" key="2">
    <source>
        <dbReference type="ARBA" id="ARBA00022688"/>
    </source>
</evidence>
<dbReference type="Gene3D" id="1.20.1260.10">
    <property type="match status" value="1"/>
</dbReference>
<dbReference type="GO" id="GO:0008682">
    <property type="term" value="F:3-demethoxyubiquinol 3-hydroxylase activity"/>
    <property type="evidence" value="ECO:0007669"/>
    <property type="project" value="TreeGrafter"/>
</dbReference>
<gene>
    <name evidence="9" type="ORF">QJ522_00280</name>
</gene>
<comment type="caution">
    <text evidence="9">The sequence shown here is derived from an EMBL/GenBank/DDBJ whole genome shotgun (WGS) entry which is preliminary data.</text>
</comment>
<keyword evidence="10" id="KW-1185">Reference proteome</keyword>
<protein>
    <submittedName>
        <fullName evidence="9">Demethoxyubiquinone hydroxylase family protein</fullName>
    </submittedName>
</protein>
<keyword evidence="4" id="KW-0560">Oxidoreductase</keyword>
<dbReference type="PANTHER" id="PTHR11237:SF4">
    <property type="entry name" value="5-DEMETHOXYUBIQUINONE HYDROXYLASE, MITOCHONDRIAL"/>
    <property type="match status" value="1"/>
</dbReference>
<dbReference type="Proteomes" id="UP001431776">
    <property type="component" value="Unassembled WGS sequence"/>
</dbReference>
<evidence type="ECO:0000256" key="7">
    <source>
        <dbReference type="ARBA" id="ARBA00023136"/>
    </source>
</evidence>
<comment type="pathway">
    <text evidence="1">Cofactor biosynthesis; ubiquinone biosynthesis.</text>
</comment>
<keyword evidence="7 8" id="KW-0472">Membrane</keyword>
<reference evidence="9" key="1">
    <citation type="submission" date="2023-05" db="EMBL/GenBank/DDBJ databases">
        <title>Anaerotaeda fermentans gen. nov., sp. nov., a novel anaerobic planctomycete of the new family within the order Sedimentisphaerales isolated from Taman Peninsula, Russia.</title>
        <authorList>
            <person name="Khomyakova M.A."/>
            <person name="Merkel A.Y."/>
            <person name="Slobodkin A.I."/>
        </authorList>
    </citation>
    <scope>NUCLEOTIDE SEQUENCE</scope>
    <source>
        <strain evidence="9">M17dextr</strain>
    </source>
</reference>
<keyword evidence="8" id="KW-1133">Transmembrane helix</keyword>
<dbReference type="RefSeq" id="WP_349242873.1">
    <property type="nucleotide sequence ID" value="NZ_JASCXX010000001.1"/>
</dbReference>
<evidence type="ECO:0000256" key="1">
    <source>
        <dbReference type="ARBA" id="ARBA00004749"/>
    </source>
</evidence>
<evidence type="ECO:0000256" key="3">
    <source>
        <dbReference type="ARBA" id="ARBA00022723"/>
    </source>
</evidence>
<keyword evidence="3" id="KW-0479">Metal-binding</keyword>
<dbReference type="GO" id="GO:0046872">
    <property type="term" value="F:metal ion binding"/>
    <property type="evidence" value="ECO:0007669"/>
    <property type="project" value="UniProtKB-KW"/>
</dbReference>
<dbReference type="InterPro" id="IPR009078">
    <property type="entry name" value="Ferritin-like_SF"/>
</dbReference>
<evidence type="ECO:0000256" key="5">
    <source>
        <dbReference type="ARBA" id="ARBA00023004"/>
    </source>
</evidence>
<evidence type="ECO:0000313" key="9">
    <source>
        <dbReference type="EMBL" id="MDI6447463.1"/>
    </source>
</evidence>
<organism evidence="9 10">
    <name type="scientific">Anaerobaca lacustris</name>
    <dbReference type="NCBI Taxonomy" id="3044600"/>
    <lineage>
        <taxon>Bacteria</taxon>
        <taxon>Pseudomonadati</taxon>
        <taxon>Planctomycetota</taxon>
        <taxon>Phycisphaerae</taxon>
        <taxon>Sedimentisphaerales</taxon>
        <taxon>Anaerobacaceae</taxon>
        <taxon>Anaerobaca</taxon>
    </lineage>
</organism>
<keyword evidence="6" id="KW-0503">Monooxygenase</keyword>
<dbReference type="Pfam" id="PF03232">
    <property type="entry name" value="COQ7"/>
    <property type="match status" value="1"/>
</dbReference>
<evidence type="ECO:0000256" key="6">
    <source>
        <dbReference type="ARBA" id="ARBA00023033"/>
    </source>
</evidence>
<sequence>MTESQAETKTKYDISIIRPQMRSDDFKMRGEGFAPERLAAIRKGLRTLHTLELMAQTIYKFQLTKERNEINRQLVAAMCNEMGHYQDFQVKLYEFGFRPSIFRAAFWMVGFAFGFGSRLLGKKAMFKTGIWVESKAVHHYAELLETIDWDDETRRVIEKDQADEDGHIHRWRAMLEKA</sequence>
<keyword evidence="8" id="KW-0812">Transmembrane</keyword>
<dbReference type="InterPro" id="IPR011566">
    <property type="entry name" value="Ubq_synth_Coq7"/>
</dbReference>
<evidence type="ECO:0000256" key="8">
    <source>
        <dbReference type="SAM" id="Phobius"/>
    </source>
</evidence>
<keyword evidence="5" id="KW-0408">Iron</keyword>
<name>A0AAW6TWJ3_9BACT</name>
<dbReference type="SUPFAM" id="SSF47240">
    <property type="entry name" value="Ferritin-like"/>
    <property type="match status" value="1"/>
</dbReference>
<accession>A0AAW6TWJ3</accession>
<feature type="transmembrane region" description="Helical" evidence="8">
    <location>
        <begin position="101"/>
        <end position="120"/>
    </location>
</feature>
<evidence type="ECO:0000256" key="4">
    <source>
        <dbReference type="ARBA" id="ARBA00023002"/>
    </source>
</evidence>
<keyword evidence="2" id="KW-0831">Ubiquinone biosynthesis</keyword>
<dbReference type="InterPro" id="IPR012347">
    <property type="entry name" value="Ferritin-like"/>
</dbReference>
<dbReference type="GO" id="GO:0006744">
    <property type="term" value="P:ubiquinone biosynthetic process"/>
    <property type="evidence" value="ECO:0007669"/>
    <property type="project" value="UniProtKB-KW"/>
</dbReference>